<organism evidence="1 2">
    <name type="scientific">Tulasnella calospora MUT 4182</name>
    <dbReference type="NCBI Taxonomy" id="1051891"/>
    <lineage>
        <taxon>Eukaryota</taxon>
        <taxon>Fungi</taxon>
        <taxon>Dikarya</taxon>
        <taxon>Basidiomycota</taxon>
        <taxon>Agaricomycotina</taxon>
        <taxon>Agaricomycetes</taxon>
        <taxon>Cantharellales</taxon>
        <taxon>Tulasnellaceae</taxon>
        <taxon>Tulasnella</taxon>
    </lineage>
</organism>
<accession>A0A0C3M102</accession>
<keyword evidence="2" id="KW-1185">Reference proteome</keyword>
<name>A0A0C3M102_9AGAM</name>
<reference evidence="2" key="2">
    <citation type="submission" date="2015-01" db="EMBL/GenBank/DDBJ databases">
        <title>Evolutionary Origins and Diversification of the Mycorrhizal Mutualists.</title>
        <authorList>
            <consortium name="DOE Joint Genome Institute"/>
            <consortium name="Mycorrhizal Genomics Consortium"/>
            <person name="Kohler A."/>
            <person name="Kuo A."/>
            <person name="Nagy L.G."/>
            <person name="Floudas D."/>
            <person name="Copeland A."/>
            <person name="Barry K.W."/>
            <person name="Cichocki N."/>
            <person name="Veneault-Fourrey C."/>
            <person name="LaButti K."/>
            <person name="Lindquist E.A."/>
            <person name="Lipzen A."/>
            <person name="Lundell T."/>
            <person name="Morin E."/>
            <person name="Murat C."/>
            <person name="Riley R."/>
            <person name="Ohm R."/>
            <person name="Sun H."/>
            <person name="Tunlid A."/>
            <person name="Henrissat B."/>
            <person name="Grigoriev I.V."/>
            <person name="Hibbett D.S."/>
            <person name="Martin F."/>
        </authorList>
    </citation>
    <scope>NUCLEOTIDE SEQUENCE [LARGE SCALE GENOMIC DNA]</scope>
    <source>
        <strain evidence="2">MUT 4182</strain>
    </source>
</reference>
<dbReference type="OrthoDB" id="3295618at2759"/>
<evidence type="ECO:0000313" key="1">
    <source>
        <dbReference type="EMBL" id="KIO27322.1"/>
    </source>
</evidence>
<reference evidence="1 2" key="1">
    <citation type="submission" date="2014-04" db="EMBL/GenBank/DDBJ databases">
        <authorList>
            <consortium name="DOE Joint Genome Institute"/>
            <person name="Kuo A."/>
            <person name="Girlanda M."/>
            <person name="Perotto S."/>
            <person name="Kohler A."/>
            <person name="Nagy L.G."/>
            <person name="Floudas D."/>
            <person name="Copeland A."/>
            <person name="Barry K.W."/>
            <person name="Cichocki N."/>
            <person name="Veneault-Fourrey C."/>
            <person name="LaButti K."/>
            <person name="Lindquist E.A."/>
            <person name="Lipzen A."/>
            <person name="Lundell T."/>
            <person name="Morin E."/>
            <person name="Murat C."/>
            <person name="Sun H."/>
            <person name="Tunlid A."/>
            <person name="Henrissat B."/>
            <person name="Grigoriev I.V."/>
            <person name="Hibbett D.S."/>
            <person name="Martin F."/>
            <person name="Nordberg H.P."/>
            <person name="Cantor M.N."/>
            <person name="Hua S.X."/>
        </authorList>
    </citation>
    <scope>NUCLEOTIDE SEQUENCE [LARGE SCALE GENOMIC DNA]</scope>
    <source>
        <strain evidence="1 2">MUT 4182</strain>
    </source>
</reference>
<dbReference type="HOGENOM" id="CLU_162193_0_0_1"/>
<dbReference type="Proteomes" id="UP000054248">
    <property type="component" value="Unassembled WGS sequence"/>
</dbReference>
<sequence>MSHRGLYEGAFRRMLQLIAQYLPNIVDLAVRLGSMISAEILLDEIPKITSISHLALLEFGFEYPNSPAFAPSTEFSRFAVDGNWNRLSERLKELCPSLTDIEYTPLIMFICGNAALNYRFSRRDYL</sequence>
<gene>
    <name evidence="1" type="ORF">M407DRAFT_23497</name>
</gene>
<dbReference type="AlphaFoldDB" id="A0A0C3M102"/>
<evidence type="ECO:0000313" key="2">
    <source>
        <dbReference type="Proteomes" id="UP000054248"/>
    </source>
</evidence>
<protein>
    <submittedName>
        <fullName evidence="1">Uncharacterized protein</fullName>
    </submittedName>
</protein>
<dbReference type="EMBL" id="KN823011">
    <property type="protein sequence ID" value="KIO27322.1"/>
    <property type="molecule type" value="Genomic_DNA"/>
</dbReference>
<proteinExistence type="predicted"/>